<dbReference type="NCBIfam" id="TIGR00444">
    <property type="entry name" value="mazG"/>
    <property type="match status" value="1"/>
</dbReference>
<dbReference type="CDD" id="cd11529">
    <property type="entry name" value="NTP-PPase_MazG_Cterm"/>
    <property type="match status" value="1"/>
</dbReference>
<dbReference type="FunFam" id="1.10.287.1080:FF:000003">
    <property type="entry name" value="Nucleoside triphosphate pyrophosphohydrolase"/>
    <property type="match status" value="1"/>
</dbReference>
<dbReference type="GO" id="GO:0046081">
    <property type="term" value="P:dUTP catabolic process"/>
    <property type="evidence" value="ECO:0007669"/>
    <property type="project" value="TreeGrafter"/>
</dbReference>
<dbReference type="InterPro" id="IPR011551">
    <property type="entry name" value="NTP_PyrPHydrolase_MazG"/>
</dbReference>
<dbReference type="Gene3D" id="1.10.287.1080">
    <property type="entry name" value="MazG-like"/>
    <property type="match status" value="2"/>
</dbReference>
<dbReference type="InterPro" id="IPR035996">
    <property type="entry name" value="4pyrrol_Methylase_sf"/>
</dbReference>
<dbReference type="InterPro" id="IPR004518">
    <property type="entry name" value="MazG-like_dom"/>
</dbReference>
<dbReference type="SUPFAM" id="SSF53790">
    <property type="entry name" value="Tetrapyrrole methylase"/>
    <property type="match status" value="1"/>
</dbReference>
<evidence type="ECO:0000313" key="4">
    <source>
        <dbReference type="Proteomes" id="UP000001401"/>
    </source>
</evidence>
<dbReference type="GO" id="GO:0008168">
    <property type="term" value="F:methyltransferase activity"/>
    <property type="evidence" value="ECO:0007669"/>
    <property type="project" value="InterPro"/>
</dbReference>
<dbReference type="GO" id="GO:0046047">
    <property type="term" value="P:TTP catabolic process"/>
    <property type="evidence" value="ECO:0007669"/>
    <property type="project" value="TreeGrafter"/>
</dbReference>
<accession>E6TRQ5</accession>
<dbReference type="NCBIfam" id="NF007113">
    <property type="entry name" value="PRK09562.1"/>
    <property type="match status" value="1"/>
</dbReference>
<evidence type="ECO:0000313" key="3">
    <source>
        <dbReference type="EMBL" id="ADU28349.1"/>
    </source>
</evidence>
<dbReference type="InterPro" id="IPR000878">
    <property type="entry name" value="4pyrrol_Mease"/>
</dbReference>
<dbReference type="GO" id="GO:0006950">
    <property type="term" value="P:response to stress"/>
    <property type="evidence" value="ECO:0007669"/>
    <property type="project" value="UniProtKB-ARBA"/>
</dbReference>
<dbReference type="HOGENOM" id="CLU_038356_1_0_9"/>
<proteinExistence type="predicted"/>
<dbReference type="InterPro" id="IPR048011">
    <property type="entry name" value="NTP-PPase_MazG-like_C"/>
</dbReference>
<dbReference type="CDD" id="cd11528">
    <property type="entry name" value="NTP-PPase_MazG_Nterm"/>
    <property type="match status" value="1"/>
</dbReference>
<dbReference type="GO" id="GO:0006203">
    <property type="term" value="P:dGTP catabolic process"/>
    <property type="evidence" value="ECO:0007669"/>
    <property type="project" value="TreeGrafter"/>
</dbReference>
<dbReference type="eggNOG" id="COG3956">
    <property type="taxonomic scope" value="Bacteria"/>
</dbReference>
<evidence type="ECO:0000259" key="1">
    <source>
        <dbReference type="Pfam" id="PF00590"/>
    </source>
</evidence>
<protein>
    <submittedName>
        <fullName evidence="3">MazG family protein</fullName>
    </submittedName>
</protein>
<dbReference type="SUPFAM" id="SSF101386">
    <property type="entry name" value="all-alpha NTP pyrophosphatases"/>
    <property type="match status" value="2"/>
</dbReference>
<feature type="domain" description="NTP pyrophosphohydrolase MazG-like" evidence="2">
    <location>
        <begin position="400"/>
        <end position="456"/>
    </location>
</feature>
<dbReference type="Pfam" id="PF00590">
    <property type="entry name" value="TP_methylase"/>
    <property type="match status" value="1"/>
</dbReference>
<dbReference type="InterPro" id="IPR024180">
    <property type="entry name" value="Tetrapyrrole_Mease/MazG_pred"/>
</dbReference>
<dbReference type="OrthoDB" id="9808939at2"/>
<dbReference type="GO" id="GO:0046052">
    <property type="term" value="P:UTP catabolic process"/>
    <property type="evidence" value="ECO:0007669"/>
    <property type="project" value="TreeGrafter"/>
</dbReference>
<name>E6TRQ5_EVAC2</name>
<dbReference type="Pfam" id="PF03819">
    <property type="entry name" value="MazG"/>
    <property type="match status" value="2"/>
</dbReference>
<dbReference type="Proteomes" id="UP000001401">
    <property type="component" value="Chromosome"/>
</dbReference>
<sequence length="494" mass="56476">MNKHITIVGLGAGDINQLPLGIYKSLVAYKKVYIRTMDHPVVEHLQGEGIELISFDDTYEAHDNFESVYRDICSSLLHAAEKERIVYAVPGHPLVAEATVKRLVEEENEGNVTLQLLGGQSFLDPMFSALRIDPIDGFQLLDGTDFRRETLQIRQHIIIAQVYDSFVASEVKLTLMEKLPDDYEIKVVTAAGSEKEVVLTIPLYELDRVTTLSNLTAVYVPPVSKRELLYRDFDMLRQVFAELRGPNGCPWDKEQTHESLKKYLIEEAYEVLDAIDKGNEDDLVEELGDVLLQVVLHSQIGEDNGIFSIDQVIETLTEKMIRRHPHVFGQAEVHDADNVVTQWEEIKRLEKEKKGLKEEEQSILSNVPSSLPSLLRAFNIQKKVSKVGFDWGDEAPMWMKLQEEIAEWFQELKEGTKQDASKELGDVLFAFVNIARFHGIDPEEALRQTNDKFTQRFQYIEQKLKSQGKNIKEQSLEALDAIWNEAKTREYKGE</sequence>
<dbReference type="GO" id="GO:0047429">
    <property type="term" value="F:nucleoside triphosphate diphosphatase activity"/>
    <property type="evidence" value="ECO:0007669"/>
    <property type="project" value="InterPro"/>
</dbReference>
<reference evidence="3" key="1">
    <citation type="submission" date="2010-12" db="EMBL/GenBank/DDBJ databases">
        <title>Complete sequence of Bacillus cellulosilyticus DSM 2522.</title>
        <authorList>
            <consortium name="US DOE Joint Genome Institute"/>
            <person name="Lucas S."/>
            <person name="Copeland A."/>
            <person name="Lapidus A."/>
            <person name="Cheng J.-F."/>
            <person name="Bruce D."/>
            <person name="Goodwin L."/>
            <person name="Pitluck S."/>
            <person name="Chertkov O."/>
            <person name="Detter J.C."/>
            <person name="Han C."/>
            <person name="Tapia R."/>
            <person name="Land M."/>
            <person name="Hauser L."/>
            <person name="Jeffries C."/>
            <person name="Kyrpides N."/>
            <person name="Ivanova N."/>
            <person name="Mikhailova N."/>
            <person name="Brumm P."/>
            <person name="Mead D."/>
            <person name="Woyke T."/>
        </authorList>
    </citation>
    <scope>NUCLEOTIDE SEQUENCE [LARGE SCALE GENOMIC DNA]</scope>
    <source>
        <strain evidence="3">DSM 2522</strain>
    </source>
</reference>
<dbReference type="InterPro" id="IPR048015">
    <property type="entry name" value="NTP-PPase_MazG-like_N"/>
</dbReference>
<dbReference type="RefSeq" id="WP_013486692.1">
    <property type="nucleotide sequence ID" value="NC_014829.1"/>
</dbReference>
<dbReference type="CDD" id="cd11723">
    <property type="entry name" value="YabN_N_like"/>
    <property type="match status" value="1"/>
</dbReference>
<dbReference type="FunFam" id="1.10.287.1080:FF:000001">
    <property type="entry name" value="Nucleoside triphosphate pyrophosphohydrolase"/>
    <property type="match status" value="1"/>
</dbReference>
<dbReference type="PANTHER" id="PTHR30522:SF0">
    <property type="entry name" value="NUCLEOSIDE TRIPHOSPHATE PYROPHOSPHOHYDROLASE"/>
    <property type="match status" value="1"/>
</dbReference>
<gene>
    <name evidence="3" type="ordered locus">Bcell_0057</name>
</gene>
<evidence type="ECO:0000259" key="2">
    <source>
        <dbReference type="Pfam" id="PF03819"/>
    </source>
</evidence>
<dbReference type="PANTHER" id="PTHR30522">
    <property type="entry name" value="NUCLEOSIDE TRIPHOSPHATE PYROPHOSPHOHYDROLASE"/>
    <property type="match status" value="1"/>
</dbReference>
<dbReference type="AlphaFoldDB" id="E6TRQ5"/>
<dbReference type="STRING" id="649639.Bcell_0057"/>
<keyword evidence="4" id="KW-1185">Reference proteome</keyword>
<dbReference type="InterPro" id="IPR014777">
    <property type="entry name" value="4pyrrole_Mease_sub1"/>
</dbReference>
<organism evidence="3 4">
    <name type="scientific">Evansella cellulosilytica (strain ATCC 21833 / DSM 2522 / FERM P-1141 / JCM 9156 / N-4)</name>
    <name type="common">Bacillus cellulosilyticus</name>
    <dbReference type="NCBI Taxonomy" id="649639"/>
    <lineage>
        <taxon>Bacteria</taxon>
        <taxon>Bacillati</taxon>
        <taxon>Bacillota</taxon>
        <taxon>Bacilli</taxon>
        <taxon>Bacillales</taxon>
        <taxon>Bacillaceae</taxon>
        <taxon>Evansella</taxon>
    </lineage>
</organism>
<dbReference type="FunFam" id="3.40.1010.10:FF:000008">
    <property type="entry name" value="Similar to nucleoside triphosphate pyrophosphohydrolase, MazG"/>
    <property type="match status" value="1"/>
</dbReference>
<dbReference type="KEGG" id="bco:Bcell_0057"/>
<dbReference type="GO" id="GO:0046076">
    <property type="term" value="P:dTTP catabolic process"/>
    <property type="evidence" value="ECO:0007669"/>
    <property type="project" value="TreeGrafter"/>
</dbReference>
<dbReference type="GO" id="GO:0046061">
    <property type="term" value="P:dATP catabolic process"/>
    <property type="evidence" value="ECO:0007669"/>
    <property type="project" value="TreeGrafter"/>
</dbReference>
<dbReference type="PIRSF" id="PIRSF002845">
    <property type="entry name" value="Ttrprl_mtas_MazG"/>
    <property type="match status" value="1"/>
</dbReference>
<dbReference type="EMBL" id="CP002394">
    <property type="protein sequence ID" value="ADU28349.1"/>
    <property type="molecule type" value="Genomic_DNA"/>
</dbReference>
<dbReference type="Gene3D" id="3.40.1010.10">
    <property type="entry name" value="Cobalt-precorrin-4 Transmethylase, Domain 1"/>
    <property type="match status" value="1"/>
</dbReference>
<feature type="domain" description="NTP pyrophosphohydrolase MazG-like" evidence="2">
    <location>
        <begin position="255"/>
        <end position="328"/>
    </location>
</feature>
<dbReference type="InterPro" id="IPR035013">
    <property type="entry name" value="YabN_N"/>
</dbReference>
<feature type="domain" description="Tetrapyrrole methylase" evidence="1">
    <location>
        <begin position="5"/>
        <end position="206"/>
    </location>
</feature>